<comment type="caution">
    <text evidence="6">The sequence shown here is derived from an EMBL/GenBank/DDBJ whole genome shotgun (WGS) entry which is preliminary data.</text>
</comment>
<evidence type="ECO:0000256" key="5">
    <source>
        <dbReference type="SAM" id="MobiDB-lite"/>
    </source>
</evidence>
<keyword evidence="3" id="KW-0496">Mitochondrion</keyword>
<comment type="subcellular location">
    <subcellularLocation>
        <location evidence="2">Mitochondrion intermembrane space</location>
    </subcellularLocation>
</comment>
<keyword evidence="7" id="KW-1185">Reference proteome</keyword>
<name>A0A8H3TX32_9TREE</name>
<dbReference type="OrthoDB" id="9971592at2759"/>
<dbReference type="Proteomes" id="UP000620104">
    <property type="component" value="Unassembled WGS sequence"/>
</dbReference>
<sequence>MASRVPPNTEPTPAEHLPAPPSASLSKPADWKNTFKDRQQQASKFMDPCEAAAKASQNCMERTHYNRDECLDFFQVYKDCKSSWLEQRRQDRRAGRG</sequence>
<evidence type="ECO:0000256" key="3">
    <source>
        <dbReference type="ARBA" id="ARBA00023128"/>
    </source>
</evidence>
<evidence type="ECO:0000256" key="2">
    <source>
        <dbReference type="ARBA" id="ARBA00004569"/>
    </source>
</evidence>
<dbReference type="PANTHER" id="PTHR46811:SF1">
    <property type="entry name" value="COILED-COIL-HELIX-COILED-COIL-HELIX DOMAIN-CONTAINING PROTEIN 7"/>
    <property type="match status" value="1"/>
</dbReference>
<protein>
    <recommendedName>
        <fullName evidence="8">Cytochrome c oxidase-assembly factor COX23, mitochondrial</fullName>
    </recommendedName>
</protein>
<accession>A0A8H3TX32</accession>
<dbReference type="SUPFAM" id="SSF47072">
    <property type="entry name" value="Cysteine alpha-hairpin motif"/>
    <property type="match status" value="1"/>
</dbReference>
<dbReference type="AlphaFoldDB" id="A0A8H3TX32"/>
<evidence type="ECO:0000256" key="4">
    <source>
        <dbReference type="ARBA" id="ARBA00023157"/>
    </source>
</evidence>
<dbReference type="GO" id="GO:0033108">
    <property type="term" value="P:mitochondrial respiratory chain complex assembly"/>
    <property type="evidence" value="ECO:0007669"/>
    <property type="project" value="TreeGrafter"/>
</dbReference>
<gene>
    <name evidence="6" type="ORF">NliqN6_4812</name>
</gene>
<reference evidence="6" key="1">
    <citation type="submission" date="2020-07" db="EMBL/GenBank/DDBJ databases">
        <title>Draft Genome Sequence of a Deep-Sea Yeast, Naganishia (Cryptococcus) liquefaciens strain N6.</title>
        <authorList>
            <person name="Han Y.W."/>
            <person name="Kajitani R."/>
            <person name="Morimoto H."/>
            <person name="Parhat M."/>
            <person name="Tsubouchi H."/>
            <person name="Bakenova O."/>
            <person name="Ogata M."/>
            <person name="Argunhan B."/>
            <person name="Aoki R."/>
            <person name="Kajiwara S."/>
            <person name="Itoh T."/>
            <person name="Iwasaki H."/>
        </authorList>
    </citation>
    <scope>NUCLEOTIDE SEQUENCE</scope>
    <source>
        <strain evidence="6">N6</strain>
    </source>
</reference>
<comment type="function">
    <text evidence="1">Required for the assembly of cytochrome c oxidase.</text>
</comment>
<organism evidence="6 7">
    <name type="scientific">Naganishia liquefaciens</name>
    <dbReference type="NCBI Taxonomy" id="104408"/>
    <lineage>
        <taxon>Eukaryota</taxon>
        <taxon>Fungi</taxon>
        <taxon>Dikarya</taxon>
        <taxon>Basidiomycota</taxon>
        <taxon>Agaricomycotina</taxon>
        <taxon>Tremellomycetes</taxon>
        <taxon>Filobasidiales</taxon>
        <taxon>Filobasidiaceae</taxon>
        <taxon>Naganishia</taxon>
    </lineage>
</organism>
<feature type="region of interest" description="Disordered" evidence="5">
    <location>
        <begin position="1"/>
        <end position="29"/>
    </location>
</feature>
<evidence type="ECO:0000256" key="1">
    <source>
        <dbReference type="ARBA" id="ARBA00003875"/>
    </source>
</evidence>
<dbReference type="PANTHER" id="PTHR46811">
    <property type="entry name" value="COILED-COIL-HELIX-COILED-COIL-HELIX DOMAIN-CONTAINING PROTEIN 7"/>
    <property type="match status" value="1"/>
</dbReference>
<evidence type="ECO:0000313" key="7">
    <source>
        <dbReference type="Proteomes" id="UP000620104"/>
    </source>
</evidence>
<dbReference type="GO" id="GO:0005758">
    <property type="term" value="C:mitochondrial intermembrane space"/>
    <property type="evidence" value="ECO:0007669"/>
    <property type="project" value="UniProtKB-SubCell"/>
</dbReference>
<dbReference type="Gene3D" id="1.10.287.1130">
    <property type="entry name" value="CytochromE C oxidase copper chaperone"/>
    <property type="match status" value="1"/>
</dbReference>
<evidence type="ECO:0000313" key="6">
    <source>
        <dbReference type="EMBL" id="GHJ88410.1"/>
    </source>
</evidence>
<dbReference type="PROSITE" id="PS51808">
    <property type="entry name" value="CHCH"/>
    <property type="match status" value="1"/>
</dbReference>
<dbReference type="InterPro" id="IPR051040">
    <property type="entry name" value="COX23"/>
</dbReference>
<keyword evidence="4" id="KW-1015">Disulfide bond</keyword>
<proteinExistence type="predicted"/>
<dbReference type="EMBL" id="BLZA01000030">
    <property type="protein sequence ID" value="GHJ88410.1"/>
    <property type="molecule type" value="Genomic_DNA"/>
</dbReference>
<evidence type="ECO:0008006" key="8">
    <source>
        <dbReference type="Google" id="ProtNLM"/>
    </source>
</evidence>
<dbReference type="InterPro" id="IPR009069">
    <property type="entry name" value="Cys_alpha_HP_mot_SF"/>
</dbReference>